<sequence length="311" mass="33875">MTGTAEPSTLSNENGAHIVSDDSEKPADSAVDRSNRGIHVTSGPVSASERPWPKEPIQYRRPSIKSRAEVASAPQAPVVNHMPEQGLLGRLAGLFAGGGGGRAASGAGASTSRGTPDFLAQSDDPDRRRLQAAAPQALGSSALEAEWRRECLAFSRVRKLAHVEEMRVLYLDPEAEGPDGAVVVVAVGAHYRPNAATREEILLHAVSVMEAVGDRPYVLVYYNADAELPAIPDTTFMQELHTALDPRHRDRLKALYLVHPSARLKLWVLALRLCEPVFYGKAVAFLRLQTLRQYLPRPPHPPQHVLDYNQG</sequence>
<comment type="caution">
    <text evidence="3">The sequence shown here is derived from an EMBL/GenBank/DDBJ whole genome shotgun (WGS) entry which is preliminary data.</text>
</comment>
<proteinExistence type="predicted"/>
<gene>
    <name evidence="3" type="ORF">WJX81_003585</name>
</gene>
<keyword evidence="4" id="KW-1185">Reference proteome</keyword>
<feature type="domain" description="CRAL-TRIO" evidence="2">
    <location>
        <begin position="182"/>
        <end position="298"/>
    </location>
</feature>
<feature type="region of interest" description="Disordered" evidence="1">
    <location>
        <begin position="1"/>
        <end position="76"/>
    </location>
</feature>
<dbReference type="Proteomes" id="UP001445335">
    <property type="component" value="Unassembled WGS sequence"/>
</dbReference>
<dbReference type="Gene3D" id="3.40.525.10">
    <property type="entry name" value="CRAL-TRIO lipid binding domain"/>
    <property type="match status" value="1"/>
</dbReference>
<evidence type="ECO:0000259" key="2">
    <source>
        <dbReference type="Pfam" id="PF13716"/>
    </source>
</evidence>
<dbReference type="InterPro" id="IPR036865">
    <property type="entry name" value="CRAL-TRIO_dom_sf"/>
</dbReference>
<dbReference type="Pfam" id="PF13716">
    <property type="entry name" value="CRAL_TRIO_2"/>
    <property type="match status" value="1"/>
</dbReference>
<evidence type="ECO:0000256" key="1">
    <source>
        <dbReference type="SAM" id="MobiDB-lite"/>
    </source>
</evidence>
<organism evidence="3 4">
    <name type="scientific">Elliptochloris bilobata</name>
    <dbReference type="NCBI Taxonomy" id="381761"/>
    <lineage>
        <taxon>Eukaryota</taxon>
        <taxon>Viridiplantae</taxon>
        <taxon>Chlorophyta</taxon>
        <taxon>core chlorophytes</taxon>
        <taxon>Trebouxiophyceae</taxon>
        <taxon>Trebouxiophyceae incertae sedis</taxon>
        <taxon>Elliptochloris clade</taxon>
        <taxon>Elliptochloris</taxon>
    </lineage>
</organism>
<evidence type="ECO:0000313" key="4">
    <source>
        <dbReference type="Proteomes" id="UP001445335"/>
    </source>
</evidence>
<feature type="compositionally biased region" description="Basic and acidic residues" evidence="1">
    <location>
        <begin position="19"/>
        <end position="35"/>
    </location>
</feature>
<reference evidence="3 4" key="1">
    <citation type="journal article" date="2024" name="Nat. Commun.">
        <title>Phylogenomics reveals the evolutionary origins of lichenization in chlorophyte algae.</title>
        <authorList>
            <person name="Puginier C."/>
            <person name="Libourel C."/>
            <person name="Otte J."/>
            <person name="Skaloud P."/>
            <person name="Haon M."/>
            <person name="Grisel S."/>
            <person name="Petersen M."/>
            <person name="Berrin J.G."/>
            <person name="Delaux P.M."/>
            <person name="Dal Grande F."/>
            <person name="Keller J."/>
        </authorList>
    </citation>
    <scope>NUCLEOTIDE SEQUENCE [LARGE SCALE GENOMIC DNA]</scope>
    <source>
        <strain evidence="3 4">SAG 245.80</strain>
    </source>
</reference>
<dbReference type="InterPro" id="IPR001251">
    <property type="entry name" value="CRAL-TRIO_dom"/>
</dbReference>
<dbReference type="EMBL" id="JALJOU010000040">
    <property type="protein sequence ID" value="KAK9832612.1"/>
    <property type="molecule type" value="Genomic_DNA"/>
</dbReference>
<name>A0AAW1RFK0_9CHLO</name>
<evidence type="ECO:0000313" key="3">
    <source>
        <dbReference type="EMBL" id="KAK9832612.1"/>
    </source>
</evidence>
<accession>A0AAW1RFK0</accession>
<feature type="region of interest" description="Disordered" evidence="1">
    <location>
        <begin position="99"/>
        <end position="123"/>
    </location>
</feature>
<feature type="compositionally biased region" description="Polar residues" evidence="1">
    <location>
        <begin position="1"/>
        <end position="14"/>
    </location>
</feature>
<dbReference type="AlphaFoldDB" id="A0AAW1RFK0"/>
<protein>
    <recommendedName>
        <fullName evidence="2">CRAL-TRIO domain-containing protein</fullName>
    </recommendedName>
</protein>
<feature type="compositionally biased region" description="Low complexity" evidence="1">
    <location>
        <begin position="104"/>
        <end position="114"/>
    </location>
</feature>